<dbReference type="Gene3D" id="3.30.710.10">
    <property type="entry name" value="Potassium Channel Kv1.1, Chain A"/>
    <property type="match status" value="1"/>
</dbReference>
<dbReference type="AlphaFoldDB" id="A0A8T0EUQ3"/>
<feature type="domain" description="BTB" evidence="1">
    <location>
        <begin position="1"/>
        <end position="69"/>
    </location>
</feature>
<dbReference type="InterPro" id="IPR011333">
    <property type="entry name" value="SKP1/BTB/POZ_sf"/>
</dbReference>
<dbReference type="Pfam" id="PF00651">
    <property type="entry name" value="BTB"/>
    <property type="match status" value="1"/>
</dbReference>
<dbReference type="Gene3D" id="1.25.40.420">
    <property type="match status" value="1"/>
</dbReference>
<dbReference type="SUPFAM" id="SSF54695">
    <property type="entry name" value="POZ domain"/>
    <property type="match status" value="1"/>
</dbReference>
<dbReference type="InterPro" id="IPR000210">
    <property type="entry name" value="BTB/POZ_dom"/>
</dbReference>
<keyword evidence="3" id="KW-1185">Reference proteome</keyword>
<protein>
    <submittedName>
        <fullName evidence="2">Speckle-type POZ protein-like B like protein</fullName>
    </submittedName>
</protein>
<proteinExistence type="predicted"/>
<reference evidence="2" key="1">
    <citation type="journal article" date="2020" name="bioRxiv">
        <title>Chromosome-level reference genome of the European wasp spider Argiope bruennichi: a resource for studies on range expansion and evolutionary adaptation.</title>
        <authorList>
            <person name="Sheffer M.M."/>
            <person name="Hoppe A."/>
            <person name="Krehenwinkel H."/>
            <person name="Uhl G."/>
            <person name="Kuss A.W."/>
            <person name="Jensen L."/>
            <person name="Jensen C."/>
            <person name="Gillespie R.G."/>
            <person name="Hoff K.J."/>
            <person name="Prost S."/>
        </authorList>
    </citation>
    <scope>NUCLEOTIDE SEQUENCE</scope>
</reference>
<dbReference type="PANTHER" id="PTHR24413">
    <property type="entry name" value="SPECKLE-TYPE POZ PROTEIN"/>
    <property type="match status" value="1"/>
</dbReference>
<evidence type="ECO:0000313" key="3">
    <source>
        <dbReference type="Proteomes" id="UP000807504"/>
    </source>
</evidence>
<organism evidence="2 3">
    <name type="scientific">Argiope bruennichi</name>
    <name type="common">Wasp spider</name>
    <name type="synonym">Aranea bruennichi</name>
    <dbReference type="NCBI Taxonomy" id="94029"/>
    <lineage>
        <taxon>Eukaryota</taxon>
        <taxon>Metazoa</taxon>
        <taxon>Ecdysozoa</taxon>
        <taxon>Arthropoda</taxon>
        <taxon>Chelicerata</taxon>
        <taxon>Arachnida</taxon>
        <taxon>Araneae</taxon>
        <taxon>Araneomorphae</taxon>
        <taxon>Entelegynae</taxon>
        <taxon>Araneoidea</taxon>
        <taxon>Araneidae</taxon>
        <taxon>Argiope</taxon>
    </lineage>
</organism>
<evidence type="ECO:0000313" key="2">
    <source>
        <dbReference type="EMBL" id="KAF8782013.1"/>
    </source>
</evidence>
<dbReference type="Proteomes" id="UP000807504">
    <property type="component" value="Unassembled WGS sequence"/>
</dbReference>
<dbReference type="EMBL" id="JABXBU010001863">
    <property type="protein sequence ID" value="KAF8782013.1"/>
    <property type="molecule type" value="Genomic_DNA"/>
</dbReference>
<comment type="caution">
    <text evidence="2">The sequence shown here is derived from an EMBL/GenBank/DDBJ whole genome shotgun (WGS) entry which is preliminary data.</text>
</comment>
<sequence length="159" mass="18103">MFSNPMKESHKNEVSVIDIDETTVRNLLIYIYTGTISDLTDSSAADLLFAADKYQLQDLKTLCCDFLKNTMSLQNVLNILVLGELHSDDLKSFAIEYICNKCTNFSTIEELEEWKTLRKQRSALAMDVLTSLIKSREEIGKTLRERRPALAMDDLTSLV</sequence>
<reference evidence="2" key="2">
    <citation type="submission" date="2020-06" db="EMBL/GenBank/DDBJ databases">
        <authorList>
            <person name="Sheffer M."/>
        </authorList>
    </citation>
    <scope>NUCLEOTIDE SEQUENCE</scope>
</reference>
<gene>
    <name evidence="2" type="ORF">HNY73_012348</name>
</gene>
<accession>A0A8T0EUQ3</accession>
<name>A0A8T0EUQ3_ARGBR</name>
<evidence type="ECO:0000259" key="1">
    <source>
        <dbReference type="Pfam" id="PF00651"/>
    </source>
</evidence>